<keyword evidence="1 4" id="KW-0489">Methyltransferase</keyword>
<dbReference type="PANTHER" id="PTHR46429:SF1">
    <property type="entry name" value="23S RRNA (GUANOSINE-2'-O-)-METHYLTRANSFERASE RLMB"/>
    <property type="match status" value="1"/>
</dbReference>
<dbReference type="AlphaFoldDB" id="A0A0G0LRH0"/>
<proteinExistence type="predicted"/>
<reference evidence="4 5" key="1">
    <citation type="journal article" date="2015" name="Nature">
        <title>rRNA introns, odd ribosomes, and small enigmatic genomes across a large radiation of phyla.</title>
        <authorList>
            <person name="Brown C.T."/>
            <person name="Hug L.A."/>
            <person name="Thomas B.C."/>
            <person name="Sharon I."/>
            <person name="Castelle C.J."/>
            <person name="Singh A."/>
            <person name="Wilkins M.J."/>
            <person name="Williams K.H."/>
            <person name="Banfield J.F."/>
        </authorList>
    </citation>
    <scope>NUCLEOTIDE SEQUENCE [LARGE SCALE GENOMIC DNA]</scope>
</reference>
<dbReference type="GO" id="GO:0003723">
    <property type="term" value="F:RNA binding"/>
    <property type="evidence" value="ECO:0007669"/>
    <property type="project" value="InterPro"/>
</dbReference>
<dbReference type="GO" id="GO:0005829">
    <property type="term" value="C:cytosol"/>
    <property type="evidence" value="ECO:0007669"/>
    <property type="project" value="TreeGrafter"/>
</dbReference>
<feature type="domain" description="tRNA/rRNA methyltransferase SpoU type" evidence="3">
    <location>
        <begin position="42"/>
        <end position="185"/>
    </location>
</feature>
<gene>
    <name evidence="4" type="ORF">UT19_C0001G0040</name>
</gene>
<evidence type="ECO:0000256" key="1">
    <source>
        <dbReference type="ARBA" id="ARBA00022603"/>
    </source>
</evidence>
<dbReference type="InterPro" id="IPR029026">
    <property type="entry name" value="tRNA_m1G_MTases_N"/>
</dbReference>
<dbReference type="Gene3D" id="3.40.1280.10">
    <property type="match status" value="1"/>
</dbReference>
<evidence type="ECO:0000313" key="4">
    <source>
        <dbReference type="EMBL" id="KKQ94508.1"/>
    </source>
</evidence>
<dbReference type="EMBL" id="LBVW01000001">
    <property type="protein sequence ID" value="KKQ94508.1"/>
    <property type="molecule type" value="Genomic_DNA"/>
</dbReference>
<evidence type="ECO:0000313" key="5">
    <source>
        <dbReference type="Proteomes" id="UP000034932"/>
    </source>
</evidence>
<dbReference type="InterPro" id="IPR029028">
    <property type="entry name" value="Alpha/beta_knot_MTases"/>
</dbReference>
<accession>A0A0G0LRH0</accession>
<dbReference type="InterPro" id="IPR004441">
    <property type="entry name" value="rRNA_MeTrfase_TrmH"/>
</dbReference>
<sequence>MANYITESLYYIILIVPRLNAKELRKSKPTNEDLAIVKRNPIYFVLDNIIDTYNIGSLFRLADSVAATKMYLCGKMEYPPSSRIHKAAVGTEAWVPWEKEKSVIKLIKRLRDKGIQIIAVEQHPQATSYKLLATKINLPVAIVVGNETDGISKEVLDEVDIIVELPMYGINRSFNVWGSAAVICYKILEFLPITNR</sequence>
<organism evidence="4 5">
    <name type="scientific">Candidatus Woesebacteria bacterium GW2011_GWB1_39_10b</name>
    <dbReference type="NCBI Taxonomy" id="1618573"/>
    <lineage>
        <taxon>Bacteria</taxon>
        <taxon>Candidatus Woeseibacteriota</taxon>
    </lineage>
</organism>
<name>A0A0G0LRH0_9BACT</name>
<dbReference type="PANTHER" id="PTHR46429">
    <property type="entry name" value="23S RRNA (GUANOSINE-2'-O-)-METHYLTRANSFERASE RLMB"/>
    <property type="match status" value="1"/>
</dbReference>
<dbReference type="GO" id="GO:0008173">
    <property type="term" value="F:RNA methyltransferase activity"/>
    <property type="evidence" value="ECO:0007669"/>
    <property type="project" value="InterPro"/>
</dbReference>
<protein>
    <submittedName>
        <fullName evidence="4">tRNA/rRNA methyltransferase</fullName>
    </submittedName>
</protein>
<comment type="caution">
    <text evidence="4">The sequence shown here is derived from an EMBL/GenBank/DDBJ whole genome shotgun (WGS) entry which is preliminary data.</text>
</comment>
<dbReference type="GO" id="GO:0006396">
    <property type="term" value="P:RNA processing"/>
    <property type="evidence" value="ECO:0007669"/>
    <property type="project" value="InterPro"/>
</dbReference>
<dbReference type="Proteomes" id="UP000034932">
    <property type="component" value="Unassembled WGS sequence"/>
</dbReference>
<keyword evidence="2 4" id="KW-0808">Transferase</keyword>
<evidence type="ECO:0000259" key="3">
    <source>
        <dbReference type="Pfam" id="PF00588"/>
    </source>
</evidence>
<dbReference type="STRING" id="1618573.UT19_C0001G0040"/>
<dbReference type="InterPro" id="IPR001537">
    <property type="entry name" value="SpoU_MeTrfase"/>
</dbReference>
<evidence type="ECO:0000256" key="2">
    <source>
        <dbReference type="ARBA" id="ARBA00022679"/>
    </source>
</evidence>
<dbReference type="Pfam" id="PF00588">
    <property type="entry name" value="SpoU_methylase"/>
    <property type="match status" value="1"/>
</dbReference>
<dbReference type="SUPFAM" id="SSF75217">
    <property type="entry name" value="alpha/beta knot"/>
    <property type="match status" value="1"/>
</dbReference>
<dbReference type="GO" id="GO:0032259">
    <property type="term" value="P:methylation"/>
    <property type="evidence" value="ECO:0007669"/>
    <property type="project" value="UniProtKB-KW"/>
</dbReference>